<dbReference type="PANTHER" id="PTHR34606:SF15">
    <property type="entry name" value="BON DOMAIN-CONTAINING PROTEIN"/>
    <property type="match status" value="1"/>
</dbReference>
<organism evidence="3 4">
    <name type="scientific">Thermogemmatispora tikiterensis</name>
    <dbReference type="NCBI Taxonomy" id="1825093"/>
    <lineage>
        <taxon>Bacteria</taxon>
        <taxon>Bacillati</taxon>
        <taxon>Chloroflexota</taxon>
        <taxon>Ktedonobacteria</taxon>
        <taxon>Thermogemmatisporales</taxon>
        <taxon>Thermogemmatisporaceae</taxon>
        <taxon>Thermogemmatispora</taxon>
    </lineage>
</organism>
<feature type="domain" description="BON" evidence="2">
    <location>
        <begin position="235"/>
        <end position="303"/>
    </location>
</feature>
<keyword evidence="4" id="KW-1185">Reference proteome</keyword>
<sequence>MKSELISELLKFRFGSKVFCSDGEYGVLDEVVVEPARRTVTHVGVSRGLFVKKRFYLSFSRVGEASSDGVRLTTSLATLEQEAVASPGGVRLSGRSLVEAPAAGQRGTLLLLAVQPGSGEIAYVVAHNLPGGQDTLFRVETITELASGVVRLNLSAEALKGLPPYRPDRDLQREVEAVLFDLYPLHVDLQGISARVLDGVLYLDGNISSTLRADLVERQVMGVPGLLEIKNNLIADDTLASEVALALGRDPRTRGLPIGVYPRLGVVRLSGAVRTEEQKRIAAEIARSVPGVRRVLNELTVNPTAGRLPVMASTGAEEEDLVPGGRYVRHTK</sequence>
<proteinExistence type="predicted"/>
<dbReference type="AlphaFoldDB" id="A0A328VCK4"/>
<evidence type="ECO:0000313" key="4">
    <source>
        <dbReference type="Proteomes" id="UP000248706"/>
    </source>
</evidence>
<evidence type="ECO:0000256" key="1">
    <source>
        <dbReference type="SAM" id="MobiDB-lite"/>
    </source>
</evidence>
<dbReference type="InterPro" id="IPR051686">
    <property type="entry name" value="Lipoprotein_DolP"/>
</dbReference>
<comment type="caution">
    <text evidence="3">The sequence shown here is derived from an EMBL/GenBank/DDBJ whole genome shotgun (WGS) entry which is preliminary data.</text>
</comment>
<dbReference type="Pfam" id="PF04972">
    <property type="entry name" value="BON"/>
    <property type="match status" value="1"/>
</dbReference>
<evidence type="ECO:0000259" key="2">
    <source>
        <dbReference type="PROSITE" id="PS50914"/>
    </source>
</evidence>
<feature type="region of interest" description="Disordered" evidence="1">
    <location>
        <begin position="313"/>
        <end position="332"/>
    </location>
</feature>
<dbReference type="Gene3D" id="3.30.1340.30">
    <property type="match status" value="1"/>
</dbReference>
<dbReference type="PANTHER" id="PTHR34606">
    <property type="entry name" value="BON DOMAIN-CONTAINING PROTEIN"/>
    <property type="match status" value="1"/>
</dbReference>
<gene>
    <name evidence="3" type="ORF">A4R35_07965</name>
</gene>
<accession>A0A328VCK4</accession>
<protein>
    <recommendedName>
        <fullName evidence="2">BON domain-containing protein</fullName>
    </recommendedName>
</protein>
<dbReference type="PROSITE" id="PS50914">
    <property type="entry name" value="BON"/>
    <property type="match status" value="1"/>
</dbReference>
<dbReference type="Proteomes" id="UP000248706">
    <property type="component" value="Unassembled WGS sequence"/>
</dbReference>
<evidence type="ECO:0000313" key="3">
    <source>
        <dbReference type="EMBL" id="RAQ95468.1"/>
    </source>
</evidence>
<dbReference type="InterPro" id="IPR007055">
    <property type="entry name" value="BON_dom"/>
</dbReference>
<reference evidence="3 4" key="1">
    <citation type="submission" date="2016-08" db="EMBL/GenBank/DDBJ databases">
        <title>Analysis of Carbohydrate Active Enzymes in Thermogemmatispora T81 Reveals Carbohydrate Degradation Ability.</title>
        <authorList>
            <person name="Tomazini A."/>
            <person name="Lal S."/>
            <person name="Stott M."/>
            <person name="Henrissat B."/>
            <person name="Polikarpov I."/>
            <person name="Sparling R."/>
            <person name="Levin D.B."/>
        </authorList>
    </citation>
    <scope>NUCLEOTIDE SEQUENCE [LARGE SCALE GENOMIC DNA]</scope>
    <source>
        <strain evidence="3 4">T81</strain>
    </source>
</reference>
<dbReference type="EMBL" id="MCIF01000002">
    <property type="protein sequence ID" value="RAQ95468.1"/>
    <property type="molecule type" value="Genomic_DNA"/>
</dbReference>
<name>A0A328VCK4_9CHLR</name>